<protein>
    <submittedName>
        <fullName evidence="1">Uncharacterized protein</fullName>
    </submittedName>
</protein>
<keyword evidence="2" id="KW-1185">Reference proteome</keyword>
<dbReference type="AlphaFoldDB" id="A0A8J3YEQ7"/>
<proteinExistence type="predicted"/>
<evidence type="ECO:0000313" key="2">
    <source>
        <dbReference type="Proteomes" id="UP000652013"/>
    </source>
</evidence>
<dbReference type="Proteomes" id="UP000652013">
    <property type="component" value="Unassembled WGS sequence"/>
</dbReference>
<sequence>MDERNVDVERIDQLLERSSLGTPGAQRLRRRTPAVQVAAARRIAHLRNSIVHPRGDHDVAAAAAELVDLLVKLGYYGQADHVLHEWFPADGGAIANLAAVALLHSARSAPQGSTRQSRDEKETGIATLTLAPASDRLAGDDPSWRDELHLLFTELHEQVGAMPVRCRPRVDDVPATMAEPPIIITMVFRYTTDSVTHLSTCLRHWLDRTPGRSLDLAVDSSTWSERIVLYSGGTWCPTVPDADEGWPGSAETTTR</sequence>
<organism evidence="1 2">
    <name type="scientific">Spirilliplanes yamanashiensis</name>
    <dbReference type="NCBI Taxonomy" id="42233"/>
    <lineage>
        <taxon>Bacteria</taxon>
        <taxon>Bacillati</taxon>
        <taxon>Actinomycetota</taxon>
        <taxon>Actinomycetes</taxon>
        <taxon>Micromonosporales</taxon>
        <taxon>Micromonosporaceae</taxon>
        <taxon>Spirilliplanes</taxon>
    </lineage>
</organism>
<reference evidence="1" key="1">
    <citation type="submission" date="2021-01" db="EMBL/GenBank/DDBJ databases">
        <title>Whole genome shotgun sequence of Spirilliplanes yamanashiensis NBRC 15828.</title>
        <authorList>
            <person name="Komaki H."/>
            <person name="Tamura T."/>
        </authorList>
    </citation>
    <scope>NUCLEOTIDE SEQUENCE</scope>
    <source>
        <strain evidence="1">NBRC 15828</strain>
    </source>
</reference>
<name>A0A8J3YEQ7_9ACTN</name>
<accession>A0A8J3YEQ7</accession>
<comment type="caution">
    <text evidence="1">The sequence shown here is derived from an EMBL/GenBank/DDBJ whole genome shotgun (WGS) entry which is preliminary data.</text>
</comment>
<dbReference type="EMBL" id="BOOY01000041">
    <property type="protein sequence ID" value="GIJ06355.1"/>
    <property type="molecule type" value="Genomic_DNA"/>
</dbReference>
<gene>
    <name evidence="1" type="ORF">Sya03_57070</name>
</gene>
<evidence type="ECO:0000313" key="1">
    <source>
        <dbReference type="EMBL" id="GIJ06355.1"/>
    </source>
</evidence>
<dbReference type="RefSeq" id="WP_203941539.1">
    <property type="nucleotide sequence ID" value="NZ_BAAAGJ010000013.1"/>
</dbReference>